<evidence type="ECO:0000313" key="9">
    <source>
        <dbReference type="Proteomes" id="UP001527925"/>
    </source>
</evidence>
<dbReference type="InterPro" id="IPR050301">
    <property type="entry name" value="NTE"/>
</dbReference>
<dbReference type="InterPro" id="IPR016035">
    <property type="entry name" value="Acyl_Trfase/lysoPLipase"/>
</dbReference>
<keyword evidence="9" id="KW-1185">Reference proteome</keyword>
<dbReference type="InterPro" id="IPR021771">
    <property type="entry name" value="Triacylglycerol_lipase_N"/>
</dbReference>
<dbReference type="Pfam" id="PF11815">
    <property type="entry name" value="DUF3336"/>
    <property type="match status" value="1"/>
</dbReference>
<dbReference type="PROSITE" id="PS51635">
    <property type="entry name" value="PNPLA"/>
    <property type="match status" value="1"/>
</dbReference>
<proteinExistence type="inferred from homology"/>
<dbReference type="CDD" id="cd07232">
    <property type="entry name" value="Pat_PLPL"/>
    <property type="match status" value="1"/>
</dbReference>
<evidence type="ECO:0000313" key="8">
    <source>
        <dbReference type="EMBL" id="KAL2918105.1"/>
    </source>
</evidence>
<comment type="caution">
    <text evidence="5">Lacks conserved residue(s) required for the propagation of feature annotation.</text>
</comment>
<keyword evidence="3 5" id="KW-0442">Lipid degradation</keyword>
<keyword evidence="2 5" id="KW-0378">Hydrolase</keyword>
<evidence type="ECO:0000256" key="6">
    <source>
        <dbReference type="SAM" id="MobiDB-lite"/>
    </source>
</evidence>
<feature type="region of interest" description="Disordered" evidence="6">
    <location>
        <begin position="625"/>
        <end position="647"/>
    </location>
</feature>
<dbReference type="SUPFAM" id="SSF52151">
    <property type="entry name" value="FabD/lysophospholipase-like"/>
    <property type="match status" value="1"/>
</dbReference>
<evidence type="ECO:0000256" key="4">
    <source>
        <dbReference type="ARBA" id="ARBA00023098"/>
    </source>
</evidence>
<dbReference type="PANTHER" id="PTHR14226:SF66">
    <property type="entry name" value="TRIACYLGLYCEROL LIPASE PTL2"/>
    <property type="match status" value="1"/>
</dbReference>
<feature type="compositionally biased region" description="Basic and acidic residues" evidence="6">
    <location>
        <begin position="631"/>
        <end position="647"/>
    </location>
</feature>
<accession>A0ABR4NF38</accession>
<evidence type="ECO:0000256" key="1">
    <source>
        <dbReference type="ARBA" id="ARBA00006104"/>
    </source>
</evidence>
<protein>
    <recommendedName>
        <fullName evidence="7">PNPLA domain-containing protein</fullName>
    </recommendedName>
</protein>
<dbReference type="InterPro" id="IPR002641">
    <property type="entry name" value="PNPLA_dom"/>
</dbReference>
<evidence type="ECO:0000256" key="5">
    <source>
        <dbReference type="PROSITE-ProRule" id="PRU01161"/>
    </source>
</evidence>
<dbReference type="PANTHER" id="PTHR14226">
    <property type="entry name" value="NEUROPATHY TARGET ESTERASE/SWISS CHEESE D.MELANOGASTER"/>
    <property type="match status" value="1"/>
</dbReference>
<organism evidence="8 9">
    <name type="scientific">Polyrhizophydium stewartii</name>
    <dbReference type="NCBI Taxonomy" id="2732419"/>
    <lineage>
        <taxon>Eukaryota</taxon>
        <taxon>Fungi</taxon>
        <taxon>Fungi incertae sedis</taxon>
        <taxon>Chytridiomycota</taxon>
        <taxon>Chytridiomycota incertae sedis</taxon>
        <taxon>Chytridiomycetes</taxon>
        <taxon>Rhizophydiales</taxon>
        <taxon>Rhizophydiales incertae sedis</taxon>
        <taxon>Polyrhizophydium</taxon>
    </lineage>
</organism>
<sequence>MYIAVRQWVSWTEFLFNNRGVRYKLFQRLRNARSYKEWAAAAKEIDAHLGVDAWKESSRTDLVDVKLLRSIVRRLRRYRAQSASNPHAIVKLCNTLRNSCCKNNVAGIDNEEIYRFTHFGTMRIVEEYVIEVIQSLEFASASPLIAPQEKYKLFRGLSRTFGRTALCLSGGATFGYIHLGVIKALLDMQLVPSVITGTSAGSLMGAMLAVRTDEEMRDEVFTPALVDHLTMCADPLSVRIRRFLKTGAVFDFDDWFAKGDYLVKGTTTFLEAFRRTDRIFSITVVSNEPNAEPKLLNYLTAPDVVIASAIIASSSIPGLLPPVQLICKTASGELKPFRGVGTHWRDGSLRTDIPQHELHQLFNVNYTVVSQVNPHVSLFFFNPRGGSGSPSMHRRGHGWRGGFIASAMIQYLLLDLQKWLAFVRDMHLLPRIMCADLSNLWLQRFEGSVTIIPPRPRLTDYLYLVSDPTPERLARHIRNGQIMTFPKIQMIANRLRVEQTLERLTREARRLCLAVDPSLAVAIAAPRNHHAASVSSALSDADGPHSLQMLDIAAISSAHSTADSFGPDAALAAGGISPGTDTFISDTVGLGLDDSDSIYFRRSRRSRSIVAETASLANESGSYFTAESDLASERSRTPTFSRRLDAD</sequence>
<comment type="caution">
    <text evidence="8">The sequence shown here is derived from an EMBL/GenBank/DDBJ whole genome shotgun (WGS) entry which is preliminary data.</text>
</comment>
<feature type="active site" description="Proton acceptor" evidence="5">
    <location>
        <position position="346"/>
    </location>
</feature>
<evidence type="ECO:0000259" key="7">
    <source>
        <dbReference type="PROSITE" id="PS51635"/>
    </source>
</evidence>
<gene>
    <name evidence="8" type="ORF">HK105_202519</name>
</gene>
<feature type="short sequence motif" description="GXSXG" evidence="5">
    <location>
        <begin position="197"/>
        <end position="201"/>
    </location>
</feature>
<name>A0ABR4NF38_9FUNG</name>
<reference evidence="8 9" key="1">
    <citation type="submission" date="2023-09" db="EMBL/GenBank/DDBJ databases">
        <title>Pangenome analysis of Batrachochytrium dendrobatidis and related Chytrids.</title>
        <authorList>
            <person name="Yacoub M.N."/>
            <person name="Stajich J.E."/>
            <person name="James T.Y."/>
        </authorList>
    </citation>
    <scope>NUCLEOTIDE SEQUENCE [LARGE SCALE GENOMIC DNA]</scope>
    <source>
        <strain evidence="8 9">JEL0888</strain>
    </source>
</reference>
<comment type="similarity">
    <text evidence="1">Belongs to the PLPL family.</text>
</comment>
<dbReference type="EMBL" id="JADGIZ020000008">
    <property type="protein sequence ID" value="KAL2918105.1"/>
    <property type="molecule type" value="Genomic_DNA"/>
</dbReference>
<dbReference type="Gene3D" id="3.40.1090.10">
    <property type="entry name" value="Cytosolic phospholipase A2 catalytic domain"/>
    <property type="match status" value="2"/>
</dbReference>
<keyword evidence="4 5" id="KW-0443">Lipid metabolism</keyword>
<dbReference type="Proteomes" id="UP001527925">
    <property type="component" value="Unassembled WGS sequence"/>
</dbReference>
<evidence type="ECO:0000256" key="2">
    <source>
        <dbReference type="ARBA" id="ARBA00022801"/>
    </source>
</evidence>
<feature type="domain" description="PNPLA" evidence="7">
    <location>
        <begin position="166"/>
        <end position="359"/>
    </location>
</feature>
<dbReference type="Pfam" id="PF01734">
    <property type="entry name" value="Patatin"/>
    <property type="match status" value="1"/>
</dbReference>
<feature type="active site" description="Nucleophile" evidence="5">
    <location>
        <position position="199"/>
    </location>
</feature>
<evidence type="ECO:0000256" key="3">
    <source>
        <dbReference type="ARBA" id="ARBA00022963"/>
    </source>
</evidence>